<organism evidence="1 2">
    <name type="scientific">Clostridium senegalense</name>
    <dbReference type="NCBI Taxonomy" id="1465809"/>
    <lineage>
        <taxon>Bacteria</taxon>
        <taxon>Bacillati</taxon>
        <taxon>Bacillota</taxon>
        <taxon>Clostridia</taxon>
        <taxon>Eubacteriales</taxon>
        <taxon>Clostridiaceae</taxon>
        <taxon>Clostridium</taxon>
    </lineage>
</organism>
<evidence type="ECO:0000313" key="2">
    <source>
        <dbReference type="Proteomes" id="UP000481872"/>
    </source>
</evidence>
<dbReference type="EMBL" id="JAAGPU010000007">
    <property type="protein sequence ID" value="NEU04317.1"/>
    <property type="molecule type" value="Genomic_DNA"/>
</dbReference>
<dbReference type="RefSeq" id="WP_199869481.1">
    <property type="nucleotide sequence ID" value="NZ_JAAGPU010000007.1"/>
</dbReference>
<name>A0A6M0H1D0_9CLOT</name>
<reference evidence="1 2" key="1">
    <citation type="submission" date="2020-02" db="EMBL/GenBank/DDBJ databases">
        <title>Genome assembly of a novel Clostridium senegalense strain.</title>
        <authorList>
            <person name="Gupta T.B."/>
            <person name="Jauregui R."/>
            <person name="Maclean P."/>
            <person name="Nawarathana A."/>
            <person name="Brightwell G."/>
        </authorList>
    </citation>
    <scope>NUCLEOTIDE SEQUENCE [LARGE SCALE GENOMIC DNA]</scope>
    <source>
        <strain evidence="1 2">AGRFS4</strain>
    </source>
</reference>
<dbReference type="AlphaFoldDB" id="A0A6M0H1D0"/>
<dbReference type="Proteomes" id="UP000481872">
    <property type="component" value="Unassembled WGS sequence"/>
</dbReference>
<keyword evidence="2" id="KW-1185">Reference proteome</keyword>
<proteinExistence type="predicted"/>
<accession>A0A6M0H1D0</accession>
<sequence>MQFLIVIKILVFKTIESYMEKQEIDKSKIIVKGFMRDWTCREYIIDLYGESSSIRF</sequence>
<comment type="caution">
    <text evidence="1">The sequence shown here is derived from an EMBL/GenBank/DDBJ whole genome shotgun (WGS) entry which is preliminary data.</text>
</comment>
<evidence type="ECO:0000313" key="1">
    <source>
        <dbReference type="EMBL" id="NEU04317.1"/>
    </source>
</evidence>
<protein>
    <submittedName>
        <fullName evidence="1">Uncharacterized protein</fullName>
    </submittedName>
</protein>
<gene>
    <name evidence="1" type="ORF">G3M99_05450</name>
</gene>